<dbReference type="SUPFAM" id="SSF81383">
    <property type="entry name" value="F-box domain"/>
    <property type="match status" value="1"/>
</dbReference>
<protein>
    <recommendedName>
        <fullName evidence="1">F-box domain-containing protein</fullName>
    </recommendedName>
</protein>
<name>J4G1D0_9APHY</name>
<evidence type="ECO:0000313" key="2">
    <source>
        <dbReference type="EMBL" id="CCM00088.1"/>
    </source>
</evidence>
<dbReference type="SMART" id="SM00256">
    <property type="entry name" value="FBOX"/>
    <property type="match status" value="1"/>
</dbReference>
<dbReference type="GeneID" id="24094999"/>
<dbReference type="HOGENOM" id="CLU_028039_0_0_1"/>
<feature type="domain" description="F-box" evidence="1">
    <location>
        <begin position="1"/>
        <end position="46"/>
    </location>
</feature>
<proteinExistence type="predicted"/>
<dbReference type="OrthoDB" id="424465at2759"/>
<keyword evidence="3" id="KW-1185">Reference proteome</keyword>
<evidence type="ECO:0000259" key="1">
    <source>
        <dbReference type="PROSITE" id="PS50181"/>
    </source>
</evidence>
<dbReference type="AlphaFoldDB" id="J4G1D0"/>
<dbReference type="Gene3D" id="1.20.1280.50">
    <property type="match status" value="1"/>
</dbReference>
<sequence>MHLTDLPEDLILEVFLYLEVVNLLIVKQTCRVLHAIGSSDYLWHCVIRHIGLPLNIPSGVPHITLSHEELQKIAVKAIRLEANWQKTTPVLKRTHALVRDTNEPYVDEMQFLPGGEWLLTAQRNRQPQARGSSRVVLWSLKDLSDVYRVADIEVVGFYRDCTLEYQAREECVTLAVGFNDGMDKIDVYRIPLQNRADFSFSVPTLLPTRTIPVLFHPRIADVPPVIHQMAISHGIVAITVAIPGGECPLQVYLTHAKSGMTGWVDPALLEPFSSLWVRLCDDHLLLLGNMRSSLILRIYRISRAALFKVQYSQWSAPQDAELHRDHIVDLGSIVVESMQPFRQDAEFYDIARVSTPSSSYLSVVICYAFHDSSAGVEQVTRFALPFSSEIHGEACTTRFFALPPQVSAQLVQVGPTGRAVWLEHNWETQTRRVMRYHPQSGNSVGLLLPSDPVLPFTPNLCHSLAFDEVTGRVCMGLFNGDVYILDFV</sequence>
<gene>
    <name evidence="2" type="ORF">FIBRA_02115</name>
</gene>
<dbReference type="Proteomes" id="UP000006352">
    <property type="component" value="Unassembled WGS sequence"/>
</dbReference>
<accession>J4G1D0</accession>
<dbReference type="Pfam" id="PF12937">
    <property type="entry name" value="F-box-like"/>
    <property type="match status" value="1"/>
</dbReference>
<dbReference type="RefSeq" id="XP_012179371.1">
    <property type="nucleotide sequence ID" value="XM_012323981.1"/>
</dbReference>
<dbReference type="PROSITE" id="PS50181">
    <property type="entry name" value="FBOX"/>
    <property type="match status" value="1"/>
</dbReference>
<reference evidence="2 3" key="1">
    <citation type="journal article" date="2012" name="Appl. Environ. Microbiol.">
        <title>Short-read sequencing for genomic analysis of the brown rot fungus Fibroporia radiculosa.</title>
        <authorList>
            <person name="Tang J.D."/>
            <person name="Perkins A.D."/>
            <person name="Sonstegard T.S."/>
            <person name="Schroeder S.G."/>
            <person name="Burgess S.C."/>
            <person name="Diehl S.V."/>
        </authorList>
    </citation>
    <scope>NUCLEOTIDE SEQUENCE [LARGE SCALE GENOMIC DNA]</scope>
    <source>
        <strain evidence="2 3">TFFH 294</strain>
    </source>
</reference>
<dbReference type="EMBL" id="HE796965">
    <property type="protein sequence ID" value="CCM00088.1"/>
    <property type="molecule type" value="Genomic_DNA"/>
</dbReference>
<dbReference type="InterPro" id="IPR036047">
    <property type="entry name" value="F-box-like_dom_sf"/>
</dbReference>
<evidence type="ECO:0000313" key="3">
    <source>
        <dbReference type="Proteomes" id="UP000006352"/>
    </source>
</evidence>
<organism evidence="2 3">
    <name type="scientific">Fibroporia radiculosa</name>
    <dbReference type="NCBI Taxonomy" id="599839"/>
    <lineage>
        <taxon>Eukaryota</taxon>
        <taxon>Fungi</taxon>
        <taxon>Dikarya</taxon>
        <taxon>Basidiomycota</taxon>
        <taxon>Agaricomycotina</taxon>
        <taxon>Agaricomycetes</taxon>
        <taxon>Polyporales</taxon>
        <taxon>Fibroporiaceae</taxon>
        <taxon>Fibroporia</taxon>
    </lineage>
</organism>
<dbReference type="InParanoid" id="J4G1D0"/>
<dbReference type="STRING" id="599839.J4G1D0"/>
<dbReference type="InterPro" id="IPR001810">
    <property type="entry name" value="F-box_dom"/>
</dbReference>